<dbReference type="AlphaFoldDB" id="A0A0G4FKU3"/>
<evidence type="ECO:0000256" key="3">
    <source>
        <dbReference type="ARBA" id="ARBA00022741"/>
    </source>
</evidence>
<dbReference type="GO" id="GO:0004674">
    <property type="term" value="F:protein serine/threonine kinase activity"/>
    <property type="evidence" value="ECO:0007669"/>
    <property type="project" value="UniProtKB-KW"/>
</dbReference>
<dbReference type="FunFam" id="1.10.510.10:FF:000624">
    <property type="entry name" value="Mitogen-activated protein kinase"/>
    <property type="match status" value="1"/>
</dbReference>
<feature type="region of interest" description="Disordered" evidence="6">
    <location>
        <begin position="557"/>
        <end position="628"/>
    </location>
</feature>
<evidence type="ECO:0000256" key="1">
    <source>
        <dbReference type="ARBA" id="ARBA00022527"/>
    </source>
</evidence>
<feature type="region of interest" description="Disordered" evidence="6">
    <location>
        <begin position="450"/>
        <end position="504"/>
    </location>
</feature>
<organism evidence="8">
    <name type="scientific">Chromera velia CCMP2878</name>
    <dbReference type="NCBI Taxonomy" id="1169474"/>
    <lineage>
        <taxon>Eukaryota</taxon>
        <taxon>Sar</taxon>
        <taxon>Alveolata</taxon>
        <taxon>Colpodellida</taxon>
        <taxon>Chromeraceae</taxon>
        <taxon>Chromera</taxon>
    </lineage>
</organism>
<dbReference type="GO" id="GO:0005524">
    <property type="term" value="F:ATP binding"/>
    <property type="evidence" value="ECO:0007669"/>
    <property type="project" value="UniProtKB-KW"/>
</dbReference>
<dbReference type="InterPro" id="IPR050117">
    <property type="entry name" value="MAPK"/>
</dbReference>
<dbReference type="PANTHER" id="PTHR24055">
    <property type="entry name" value="MITOGEN-ACTIVATED PROTEIN KINASE"/>
    <property type="match status" value="1"/>
</dbReference>
<name>A0A0G4FKU3_9ALVE</name>
<dbReference type="InterPro" id="IPR011009">
    <property type="entry name" value="Kinase-like_dom_sf"/>
</dbReference>
<feature type="domain" description="Protein kinase" evidence="7">
    <location>
        <begin position="24"/>
        <end position="348"/>
    </location>
</feature>
<dbReference type="InterPro" id="IPR008271">
    <property type="entry name" value="Ser/Thr_kinase_AS"/>
</dbReference>
<feature type="compositionally biased region" description="Polar residues" evidence="6">
    <location>
        <begin position="557"/>
        <end position="570"/>
    </location>
</feature>
<evidence type="ECO:0000256" key="2">
    <source>
        <dbReference type="ARBA" id="ARBA00022679"/>
    </source>
</evidence>
<dbReference type="Pfam" id="PF00069">
    <property type="entry name" value="Pkinase"/>
    <property type="match status" value="1"/>
</dbReference>
<feature type="compositionally biased region" description="Low complexity" evidence="6">
    <location>
        <begin position="590"/>
        <end position="599"/>
    </location>
</feature>
<keyword evidence="4" id="KW-0418">Kinase</keyword>
<evidence type="ECO:0000256" key="5">
    <source>
        <dbReference type="ARBA" id="ARBA00022840"/>
    </source>
</evidence>
<dbReference type="EMBL" id="CDMZ01000440">
    <property type="protein sequence ID" value="CEM14306.1"/>
    <property type="molecule type" value="Genomic_DNA"/>
</dbReference>
<proteinExistence type="predicted"/>
<keyword evidence="3" id="KW-0547">Nucleotide-binding</keyword>
<reference evidence="8" key="1">
    <citation type="submission" date="2014-11" db="EMBL/GenBank/DDBJ databases">
        <authorList>
            <person name="Otto D Thomas"/>
            <person name="Naeem Raeece"/>
        </authorList>
    </citation>
    <scope>NUCLEOTIDE SEQUENCE</scope>
</reference>
<evidence type="ECO:0000259" key="7">
    <source>
        <dbReference type="PROSITE" id="PS50011"/>
    </source>
</evidence>
<keyword evidence="2" id="KW-0808">Transferase</keyword>
<dbReference type="Gene3D" id="1.10.510.10">
    <property type="entry name" value="Transferase(Phosphotransferase) domain 1"/>
    <property type="match status" value="1"/>
</dbReference>
<keyword evidence="5" id="KW-0067">ATP-binding</keyword>
<feature type="compositionally biased region" description="Polar residues" evidence="6">
    <location>
        <begin position="452"/>
        <end position="465"/>
    </location>
</feature>
<dbReference type="SUPFAM" id="SSF56112">
    <property type="entry name" value="Protein kinase-like (PK-like)"/>
    <property type="match status" value="1"/>
</dbReference>
<dbReference type="SMART" id="SM00220">
    <property type="entry name" value="S_TKc"/>
    <property type="match status" value="1"/>
</dbReference>
<dbReference type="VEuPathDB" id="CryptoDB:Cvel_3460"/>
<keyword evidence="1" id="KW-0723">Serine/threonine-protein kinase</keyword>
<dbReference type="PROSITE" id="PS50011">
    <property type="entry name" value="PROTEIN_KINASE_DOM"/>
    <property type="match status" value="1"/>
</dbReference>
<feature type="compositionally biased region" description="Basic and acidic residues" evidence="6">
    <location>
        <begin position="415"/>
        <end position="424"/>
    </location>
</feature>
<evidence type="ECO:0000256" key="6">
    <source>
        <dbReference type="SAM" id="MobiDB-lite"/>
    </source>
</evidence>
<evidence type="ECO:0000313" key="8">
    <source>
        <dbReference type="EMBL" id="CEM14306.1"/>
    </source>
</evidence>
<protein>
    <recommendedName>
        <fullName evidence="7">Protein kinase domain-containing protein</fullName>
    </recommendedName>
</protein>
<accession>A0A0G4FKU3</accession>
<sequence length="628" mass="69350">MSGCRSDERTRALFQSEESLKRRYTYLARAGAGAYGSVMVAKDMAFDRLVAIKHVPDVLRSENFAKCILREVKILRRLRGHENLLDLQGLEIIPKPDGKHDAFLITGLMETDMAKVIRSGQTLSLHHCQFFLYQILRGVKYLHTANIMHRDLKPANLLLNCDCDLRICDLGLARVMPDQQQELSVPVELQQQVQQLQQQGGAVGAGEPVVPLTEYVQTRWYRAPEVLCGQGTYGSSVDIWSTACIAVEMVIGQPLFRGRDLKDQLTQVVRFLGKPTASDMLHLRHPGVARFIERLEHAPPRLTPQRLQSMLPGEAGQDPAFADLVCRMFSWNPRDRPTAAEALSHEFFAELHREDDEPEGIPMHPSATAIFERRDHRATQQQQQQQRGGGPMTVPATAVTAGVPPSRVNPAVNPRGDERGERPAEASTVRSDLLIDEFLHEVRLVRDMLNRENGTPSTAVSSSSDGVELDEEEDMSPPSLMRRVSAASAGAASMAPPPHSVPLQRHVTDGQVQRGMAMGGQRHVYVYVCACCFLSLSGVADEFLHEVRLVRDMLNRENGTPSTAVSSSSDGVELDEEEDMSPPSLMRRVSAASAGAASMAPPPHSVPLQRHVTDGQVQRGMAMGGQRQ</sequence>
<dbReference type="InterPro" id="IPR000719">
    <property type="entry name" value="Prot_kinase_dom"/>
</dbReference>
<gene>
    <name evidence="8" type="ORF">Cvel_3460</name>
</gene>
<dbReference type="PhylomeDB" id="A0A0G4FKU3"/>
<evidence type="ECO:0000256" key="4">
    <source>
        <dbReference type="ARBA" id="ARBA00022777"/>
    </source>
</evidence>
<feature type="compositionally biased region" description="Low complexity" evidence="6">
    <location>
        <begin position="485"/>
        <end position="494"/>
    </location>
</feature>
<dbReference type="PROSITE" id="PS00108">
    <property type="entry name" value="PROTEIN_KINASE_ST"/>
    <property type="match status" value="1"/>
</dbReference>
<dbReference type="Gene3D" id="3.30.200.20">
    <property type="entry name" value="Phosphorylase Kinase, domain 1"/>
    <property type="match status" value="1"/>
</dbReference>
<feature type="region of interest" description="Disordered" evidence="6">
    <location>
        <begin position="374"/>
        <end position="428"/>
    </location>
</feature>